<dbReference type="AlphaFoldDB" id="K1QIR6"/>
<protein>
    <submittedName>
        <fullName evidence="1">Uncharacterized protein</fullName>
    </submittedName>
</protein>
<name>K1QIR6_MAGGI</name>
<dbReference type="EMBL" id="JH817502">
    <property type="protein sequence ID" value="EKC28790.1"/>
    <property type="molecule type" value="Genomic_DNA"/>
</dbReference>
<evidence type="ECO:0000313" key="1">
    <source>
        <dbReference type="EMBL" id="EKC28790.1"/>
    </source>
</evidence>
<gene>
    <name evidence="1" type="ORF">CGI_10018088</name>
</gene>
<accession>K1QIR6</accession>
<reference evidence="1" key="1">
    <citation type="journal article" date="2012" name="Nature">
        <title>The oyster genome reveals stress adaptation and complexity of shell formation.</title>
        <authorList>
            <person name="Zhang G."/>
            <person name="Fang X."/>
            <person name="Guo X."/>
            <person name="Li L."/>
            <person name="Luo R."/>
            <person name="Xu F."/>
            <person name="Yang P."/>
            <person name="Zhang L."/>
            <person name="Wang X."/>
            <person name="Qi H."/>
            <person name="Xiong Z."/>
            <person name="Que H."/>
            <person name="Xie Y."/>
            <person name="Holland P.W."/>
            <person name="Paps J."/>
            <person name="Zhu Y."/>
            <person name="Wu F."/>
            <person name="Chen Y."/>
            <person name="Wang J."/>
            <person name="Peng C."/>
            <person name="Meng J."/>
            <person name="Yang L."/>
            <person name="Liu J."/>
            <person name="Wen B."/>
            <person name="Zhang N."/>
            <person name="Huang Z."/>
            <person name="Zhu Q."/>
            <person name="Feng Y."/>
            <person name="Mount A."/>
            <person name="Hedgecock D."/>
            <person name="Xu Z."/>
            <person name="Liu Y."/>
            <person name="Domazet-Loso T."/>
            <person name="Du Y."/>
            <person name="Sun X."/>
            <person name="Zhang S."/>
            <person name="Liu B."/>
            <person name="Cheng P."/>
            <person name="Jiang X."/>
            <person name="Li J."/>
            <person name="Fan D."/>
            <person name="Wang W."/>
            <person name="Fu W."/>
            <person name="Wang T."/>
            <person name="Wang B."/>
            <person name="Zhang J."/>
            <person name="Peng Z."/>
            <person name="Li Y."/>
            <person name="Li N."/>
            <person name="Wang J."/>
            <person name="Chen M."/>
            <person name="He Y."/>
            <person name="Tan F."/>
            <person name="Song X."/>
            <person name="Zheng Q."/>
            <person name="Huang R."/>
            <person name="Yang H."/>
            <person name="Du X."/>
            <person name="Chen L."/>
            <person name="Yang M."/>
            <person name="Gaffney P.M."/>
            <person name="Wang S."/>
            <person name="Luo L."/>
            <person name="She Z."/>
            <person name="Ming Y."/>
            <person name="Huang W."/>
            <person name="Zhang S."/>
            <person name="Huang B."/>
            <person name="Zhang Y."/>
            <person name="Qu T."/>
            <person name="Ni P."/>
            <person name="Miao G."/>
            <person name="Wang J."/>
            <person name="Wang Q."/>
            <person name="Steinberg C.E."/>
            <person name="Wang H."/>
            <person name="Li N."/>
            <person name="Qian L."/>
            <person name="Zhang G."/>
            <person name="Li Y."/>
            <person name="Yang H."/>
            <person name="Liu X."/>
            <person name="Wang J."/>
            <person name="Yin Y."/>
            <person name="Wang J."/>
        </authorList>
    </citation>
    <scope>NUCLEOTIDE SEQUENCE [LARGE SCALE GENOMIC DNA]</scope>
    <source>
        <strain evidence="1">05x7-T-G4-1.051#20</strain>
    </source>
</reference>
<organism evidence="1">
    <name type="scientific">Magallana gigas</name>
    <name type="common">Pacific oyster</name>
    <name type="synonym">Crassostrea gigas</name>
    <dbReference type="NCBI Taxonomy" id="29159"/>
    <lineage>
        <taxon>Eukaryota</taxon>
        <taxon>Metazoa</taxon>
        <taxon>Spiralia</taxon>
        <taxon>Lophotrochozoa</taxon>
        <taxon>Mollusca</taxon>
        <taxon>Bivalvia</taxon>
        <taxon>Autobranchia</taxon>
        <taxon>Pteriomorphia</taxon>
        <taxon>Ostreida</taxon>
        <taxon>Ostreoidea</taxon>
        <taxon>Ostreidae</taxon>
        <taxon>Magallana</taxon>
    </lineage>
</organism>
<dbReference type="HOGENOM" id="CLU_2943955_0_0_1"/>
<dbReference type="InParanoid" id="K1QIR6"/>
<proteinExistence type="predicted"/>
<sequence length="60" mass="6627">MNLYVQWFIIASEDVPNLCIELFINATGIESYFMKASDIELLPSSIDHVGQEPEGSGCSC</sequence>